<proteinExistence type="predicted"/>
<dbReference type="Ensembl" id="ENSHHUT00000085097.1">
    <property type="protein sequence ID" value="ENSHHUP00000082489.1"/>
    <property type="gene ID" value="ENSHHUG00000047894.1"/>
</dbReference>
<dbReference type="FunFam" id="2.130.10.10:FF:000617">
    <property type="entry name" value="U3 small nucleolar RNA-associated protein 4 homolog"/>
    <property type="match status" value="1"/>
</dbReference>
<dbReference type="GeneTree" id="ENSGT00940000153533"/>
<accession>A0A4W5RDS0</accession>
<dbReference type="Gene3D" id="2.130.10.10">
    <property type="entry name" value="YVTN repeat-like/Quinoprotein amine dehydrogenase"/>
    <property type="match status" value="2"/>
</dbReference>
<dbReference type="GO" id="GO:0030686">
    <property type="term" value="C:90S preribosome"/>
    <property type="evidence" value="ECO:0007669"/>
    <property type="project" value="InterPro"/>
</dbReference>
<dbReference type="InterPro" id="IPR036322">
    <property type="entry name" value="WD40_repeat_dom_sf"/>
</dbReference>
<dbReference type="SUPFAM" id="SSF50978">
    <property type="entry name" value="WD40 repeat-like"/>
    <property type="match status" value="2"/>
</dbReference>
<dbReference type="GO" id="GO:0003723">
    <property type="term" value="F:RNA binding"/>
    <property type="evidence" value="ECO:0007669"/>
    <property type="project" value="TreeGrafter"/>
</dbReference>
<dbReference type="InterPro" id="IPR046351">
    <property type="entry name" value="UTP4"/>
</dbReference>
<dbReference type="Proteomes" id="UP000314982">
    <property type="component" value="Unassembled WGS sequence"/>
</dbReference>
<reference evidence="1" key="3">
    <citation type="submission" date="2025-09" db="UniProtKB">
        <authorList>
            <consortium name="Ensembl"/>
        </authorList>
    </citation>
    <scope>IDENTIFICATION</scope>
</reference>
<sequence>MGELKVHRVRFFDYMPTAIRAMAFNAHTERLALARMDGSVEIFNFTDHYFQEKVIPGKDSRSIESLCWVGGRLFSAGLNGEIAEYDLENLRPKYSLEAYGGPIWTVISNTQGTQLAIGCEDGTVKLFEVLEEHIQFERNLDRQKGRIISLSWHPSGTHIAAGMMDMIRVFDVPTGHAVQRLLVDRGIGGSKSRETVVWSVAFLSDHTVVSGDSAGKVQVWDGHTGTLVKTHLVTKWDVLALSVSKDESSVVAGTSEGTVIQFQFIAPTLHQQDKEWVRTRTFKNHTHDVRALAEIETAIVSGGMDTHLVVRPLLEKFDEKSHASGLRKIHFPHRNLVSCAKKAGLLLFQFPGQLELWRLGDSDGHGEKHTLSKKREMEEIQSISLTLFKQKGEDHICCSALSSCGGWLAYSTVSSVRIYRLQTDNNISITKVLPNPELAMTTKCIHILRYTSHGSVLVFQLHCIVPVYGSCPSAMGIHPTTNNLTMVHADQQLFEYSIVEKQYTDWSRKLQKQGLHNVWLDRDTPVTHVTFNPKNPNQVVLHDMHMFCIIDQSLPLPDQKTQFYNQMTLRSLSEQERPSHLHAFKICKTFQDLLCVSLLDDQSLVVVERPLLAITSQLPAPVRQKKFAT</sequence>
<name>A0A4W5RDS0_9TELE</name>
<dbReference type="InterPro" id="IPR001680">
    <property type="entry name" value="WD40_rpt"/>
</dbReference>
<dbReference type="AlphaFoldDB" id="A0A4W5RDS0"/>
<dbReference type="SMART" id="SM00320">
    <property type="entry name" value="WD40"/>
    <property type="match status" value="7"/>
</dbReference>
<dbReference type="InterPro" id="IPR015943">
    <property type="entry name" value="WD40/YVTN_repeat-like_dom_sf"/>
</dbReference>
<protein>
    <submittedName>
        <fullName evidence="1">UTP4 small subunit processome component</fullName>
    </submittedName>
</protein>
<evidence type="ECO:0000313" key="1">
    <source>
        <dbReference type="Ensembl" id="ENSHHUP00000082489.1"/>
    </source>
</evidence>
<evidence type="ECO:0000313" key="2">
    <source>
        <dbReference type="Proteomes" id="UP000314982"/>
    </source>
</evidence>
<dbReference type="PANTHER" id="PTHR44163">
    <property type="entry name" value="U3 SMALL NUCLEOLAR RNA-ASSOCIATED PROTEIN 4 HOMOLOG"/>
    <property type="match status" value="1"/>
</dbReference>
<reference evidence="1" key="2">
    <citation type="submission" date="2025-08" db="UniProtKB">
        <authorList>
            <consortium name="Ensembl"/>
        </authorList>
    </citation>
    <scope>IDENTIFICATION</scope>
</reference>
<dbReference type="GO" id="GO:0032040">
    <property type="term" value="C:small-subunit processome"/>
    <property type="evidence" value="ECO:0007669"/>
    <property type="project" value="TreeGrafter"/>
</dbReference>
<reference evidence="2" key="1">
    <citation type="submission" date="2018-06" db="EMBL/GenBank/DDBJ databases">
        <title>Genome assembly of Danube salmon.</title>
        <authorList>
            <person name="Macqueen D.J."/>
            <person name="Gundappa M.K."/>
        </authorList>
    </citation>
    <scope>NUCLEOTIDE SEQUENCE [LARGE SCALE GENOMIC DNA]</scope>
</reference>
<dbReference type="GO" id="GO:0000462">
    <property type="term" value="P:maturation of SSU-rRNA from tricistronic rRNA transcript (SSU-rRNA, 5.8S rRNA, LSU-rRNA)"/>
    <property type="evidence" value="ECO:0007669"/>
    <property type="project" value="InterPro"/>
</dbReference>
<dbReference type="FunFam" id="2.130.10.10:FF:001827">
    <property type="entry name" value="UTP4, small subunit processome component"/>
    <property type="match status" value="1"/>
</dbReference>
<dbReference type="PANTHER" id="PTHR44163:SF1">
    <property type="entry name" value="U3 SMALL NUCLEOLAR RNA-ASSOCIATED PROTEIN 4 HOMOLOG"/>
    <property type="match status" value="1"/>
</dbReference>
<organism evidence="1 2">
    <name type="scientific">Hucho hucho</name>
    <name type="common">huchen</name>
    <dbReference type="NCBI Taxonomy" id="62062"/>
    <lineage>
        <taxon>Eukaryota</taxon>
        <taxon>Metazoa</taxon>
        <taxon>Chordata</taxon>
        <taxon>Craniata</taxon>
        <taxon>Vertebrata</taxon>
        <taxon>Euteleostomi</taxon>
        <taxon>Actinopterygii</taxon>
        <taxon>Neopterygii</taxon>
        <taxon>Teleostei</taxon>
        <taxon>Protacanthopterygii</taxon>
        <taxon>Salmoniformes</taxon>
        <taxon>Salmonidae</taxon>
        <taxon>Salmoninae</taxon>
        <taxon>Hucho</taxon>
    </lineage>
</organism>
<dbReference type="GO" id="GO:0034455">
    <property type="term" value="C:t-UTP complex"/>
    <property type="evidence" value="ECO:0007669"/>
    <property type="project" value="TreeGrafter"/>
</dbReference>
<dbReference type="Pfam" id="PF00400">
    <property type="entry name" value="WD40"/>
    <property type="match status" value="2"/>
</dbReference>
<keyword evidence="2" id="KW-1185">Reference proteome</keyword>